<gene>
    <name evidence="1" type="ORF">AOC36_01225</name>
</gene>
<keyword evidence="2" id="KW-1185">Reference proteome</keyword>
<dbReference type="RefSeq" id="WP_067630269.1">
    <property type="nucleotide sequence ID" value="NZ_CP013213.1"/>
</dbReference>
<proteinExistence type="predicted"/>
<evidence type="ECO:0000313" key="2">
    <source>
        <dbReference type="Proteomes" id="UP000063781"/>
    </source>
</evidence>
<dbReference type="OrthoDB" id="9977516at2"/>
<dbReference type="KEGG" id="erl:AOC36_01225"/>
<sequence>MIYEDGTVIEESDLTAIYSRRIEKHENYEVWQHPYIRGDVLENDPDFQLVYFNIDGSVDAYHVSDKAYRFKDLVHLGKLQLVYHDITLEFYEYTHLVKDVWSSESDFYFSEILKKKERE</sequence>
<dbReference type="EMBL" id="CP013213">
    <property type="protein sequence ID" value="AMC92661.1"/>
    <property type="molecule type" value="Genomic_DNA"/>
</dbReference>
<accession>A0A0X8GYB5</accession>
<dbReference type="AlphaFoldDB" id="A0A0X8GYB5"/>
<dbReference type="Proteomes" id="UP000063781">
    <property type="component" value="Chromosome"/>
</dbReference>
<evidence type="ECO:0000313" key="1">
    <source>
        <dbReference type="EMBL" id="AMC92661.1"/>
    </source>
</evidence>
<reference evidence="1 2" key="1">
    <citation type="submission" date="2015-10" db="EMBL/GenBank/DDBJ databases">
        <title>Erysipelothrix larvae sp. LV19 isolated from the larval gut of the rhinoceros beetle, Trypoxylus dichotomus.</title>
        <authorList>
            <person name="Lim S."/>
            <person name="Kim B.-C."/>
        </authorList>
    </citation>
    <scope>NUCLEOTIDE SEQUENCE [LARGE SCALE GENOMIC DNA]</scope>
    <source>
        <strain evidence="1 2">LV19</strain>
    </source>
</reference>
<organism evidence="1 2">
    <name type="scientific">Erysipelothrix larvae</name>
    <dbReference type="NCBI Taxonomy" id="1514105"/>
    <lineage>
        <taxon>Bacteria</taxon>
        <taxon>Bacillati</taxon>
        <taxon>Bacillota</taxon>
        <taxon>Erysipelotrichia</taxon>
        <taxon>Erysipelotrichales</taxon>
        <taxon>Erysipelotrichaceae</taxon>
        <taxon>Erysipelothrix</taxon>
    </lineage>
</organism>
<protein>
    <submittedName>
        <fullName evidence="1">Uncharacterized protein</fullName>
    </submittedName>
</protein>
<name>A0A0X8GYB5_9FIRM</name>